<dbReference type="OrthoDB" id="9794400at2"/>
<feature type="domain" description="RNA 2-O ribose methyltransferase substrate binding" evidence="4">
    <location>
        <begin position="32"/>
        <end position="101"/>
    </location>
</feature>
<evidence type="ECO:0000256" key="2">
    <source>
        <dbReference type="ARBA" id="ARBA00022603"/>
    </source>
</evidence>
<dbReference type="InterPro" id="IPR051259">
    <property type="entry name" value="rRNA_Methyltransferase"/>
</dbReference>
<dbReference type="Gene3D" id="3.40.1280.10">
    <property type="match status" value="1"/>
</dbReference>
<dbReference type="EMBL" id="CP032418">
    <property type="protein sequence ID" value="AYC29807.1"/>
    <property type="molecule type" value="Genomic_DNA"/>
</dbReference>
<dbReference type="GO" id="GO:0003723">
    <property type="term" value="F:RNA binding"/>
    <property type="evidence" value="ECO:0007669"/>
    <property type="project" value="InterPro"/>
</dbReference>
<dbReference type="InterPro" id="IPR029026">
    <property type="entry name" value="tRNA_m1G_MTases_N"/>
</dbReference>
<keyword evidence="2 5" id="KW-0489">Methyltransferase</keyword>
<dbReference type="SMART" id="SM00967">
    <property type="entry name" value="SpoU_sub_bind"/>
    <property type="match status" value="1"/>
</dbReference>
<name>A0A385YV73_9BACL</name>
<evidence type="ECO:0000256" key="1">
    <source>
        <dbReference type="ARBA" id="ARBA00007228"/>
    </source>
</evidence>
<dbReference type="SUPFAM" id="SSF75217">
    <property type="entry name" value="alpha/beta knot"/>
    <property type="match status" value="1"/>
</dbReference>
<evidence type="ECO:0000313" key="5">
    <source>
        <dbReference type="EMBL" id="AYC29807.1"/>
    </source>
</evidence>
<protein>
    <submittedName>
        <fullName evidence="5">RNA methyltransferase</fullName>
    </submittedName>
</protein>
<evidence type="ECO:0000259" key="4">
    <source>
        <dbReference type="SMART" id="SM00967"/>
    </source>
</evidence>
<proteinExistence type="inferred from homology"/>
<accession>A0A385YV73</accession>
<dbReference type="PANTHER" id="PTHR43191:SF2">
    <property type="entry name" value="RRNA METHYLTRANSFERASE 3, MITOCHONDRIAL"/>
    <property type="match status" value="1"/>
</dbReference>
<evidence type="ECO:0000313" key="6">
    <source>
        <dbReference type="Proteomes" id="UP000265725"/>
    </source>
</evidence>
<dbReference type="Proteomes" id="UP000265725">
    <property type="component" value="Chromosome"/>
</dbReference>
<dbReference type="Pfam" id="PF00588">
    <property type="entry name" value="SpoU_methylase"/>
    <property type="match status" value="1"/>
</dbReference>
<dbReference type="InterPro" id="IPR053888">
    <property type="entry name" value="MRM3-like_sub_bind"/>
</dbReference>
<comment type="similarity">
    <text evidence="1">Belongs to the class IV-like SAM-binding methyltransferase superfamily. RNA methyltransferase TrmH family.</text>
</comment>
<dbReference type="GO" id="GO:0005737">
    <property type="term" value="C:cytoplasm"/>
    <property type="evidence" value="ECO:0007669"/>
    <property type="project" value="UniProtKB-ARBA"/>
</dbReference>
<dbReference type="RefSeq" id="WP_119883545.1">
    <property type="nucleotide sequence ID" value="NZ_CP032418.1"/>
</dbReference>
<keyword evidence="3 5" id="KW-0808">Transferase</keyword>
<reference evidence="6" key="1">
    <citation type="submission" date="2018-09" db="EMBL/GenBank/DDBJ databases">
        <authorList>
            <person name="Zhu H."/>
        </authorList>
    </citation>
    <scope>NUCLEOTIDE SEQUENCE [LARGE SCALE GENOMIC DNA]</scope>
    <source>
        <strain evidence="6">K2R23-3</strain>
    </source>
</reference>
<evidence type="ECO:0000256" key="3">
    <source>
        <dbReference type="ARBA" id="ARBA00022679"/>
    </source>
</evidence>
<dbReference type="SUPFAM" id="SSF55315">
    <property type="entry name" value="L30e-like"/>
    <property type="match status" value="1"/>
</dbReference>
<dbReference type="Pfam" id="PF22435">
    <property type="entry name" value="MRM3-like_sub_bind"/>
    <property type="match status" value="1"/>
</dbReference>
<dbReference type="InterPro" id="IPR029064">
    <property type="entry name" value="Ribosomal_eL30-like_sf"/>
</dbReference>
<gene>
    <name evidence="5" type="ORF">D3873_07825</name>
</gene>
<dbReference type="KEGG" id="paek:D3873_07825"/>
<dbReference type="AlphaFoldDB" id="A0A385YV73"/>
<dbReference type="CDD" id="cd18095">
    <property type="entry name" value="SpoU-like_rRNA-MTase"/>
    <property type="match status" value="1"/>
</dbReference>
<dbReference type="InterPro" id="IPR029028">
    <property type="entry name" value="Alpha/beta_knot_MTases"/>
</dbReference>
<dbReference type="GO" id="GO:0008173">
    <property type="term" value="F:RNA methyltransferase activity"/>
    <property type="evidence" value="ECO:0007669"/>
    <property type="project" value="InterPro"/>
</dbReference>
<dbReference type="Gene3D" id="3.30.1330.30">
    <property type="match status" value="1"/>
</dbReference>
<dbReference type="GO" id="GO:0006396">
    <property type="term" value="P:RNA processing"/>
    <property type="evidence" value="ECO:0007669"/>
    <property type="project" value="InterPro"/>
</dbReference>
<sequence length="258" mass="28544">MKKIESSQNGLVKHWRKLVSTRKEREKHHEFLVEGHHLVEEALKTPENVLTLIIREGTDLPFKWNLDGISIIEVTHEISKELTDTEHSQGIFAHCKQPTFDLNKETDFKKFLLIDAVQDPGNVGTMIRTADAAGIDAVILGKGTADAYNPKTIRSAQGSHFHLPIVRGELMEWVEKLQSKNIQVYGTSLARATSVQEIQKTDSFALIMGNEGAGLSPELLEATNLNVKIPILGKAESLNVAVATGILLYHLTDFSSAS</sequence>
<dbReference type="InterPro" id="IPR013123">
    <property type="entry name" value="SpoU_subst-bd"/>
</dbReference>
<dbReference type="GO" id="GO:0032259">
    <property type="term" value="P:methylation"/>
    <property type="evidence" value="ECO:0007669"/>
    <property type="project" value="UniProtKB-KW"/>
</dbReference>
<dbReference type="InterPro" id="IPR001537">
    <property type="entry name" value="SpoU_MeTrfase"/>
</dbReference>
<dbReference type="PANTHER" id="PTHR43191">
    <property type="entry name" value="RRNA METHYLTRANSFERASE 3"/>
    <property type="match status" value="1"/>
</dbReference>
<keyword evidence="6" id="KW-1185">Reference proteome</keyword>
<organism evidence="5 6">
    <name type="scientific">Paenisporosarcina cavernae</name>
    <dbReference type="NCBI Taxonomy" id="2320858"/>
    <lineage>
        <taxon>Bacteria</taxon>
        <taxon>Bacillati</taxon>
        <taxon>Bacillota</taxon>
        <taxon>Bacilli</taxon>
        <taxon>Bacillales</taxon>
        <taxon>Caryophanaceae</taxon>
        <taxon>Paenisporosarcina</taxon>
    </lineage>
</organism>